<comment type="subcellular location">
    <subcellularLocation>
        <location evidence="7">Endoplasmic reticulum</location>
    </subcellularLocation>
</comment>
<protein>
    <recommendedName>
        <fullName evidence="3 7">UDP-N-acetylglucosamine transferase subunit ALG13</fullName>
        <ecNumber evidence="2 7">2.4.1.141</ecNumber>
    </recommendedName>
    <alternativeName>
        <fullName evidence="5 7">Asparagine-linked glycosylation protein 13</fullName>
    </alternativeName>
</protein>
<organism evidence="9 10">
    <name type="scientific">Aspergillus vadensis (strain CBS 113365 / IMI 142717 / IBT 24658)</name>
    <dbReference type="NCBI Taxonomy" id="1448311"/>
    <lineage>
        <taxon>Eukaryota</taxon>
        <taxon>Fungi</taxon>
        <taxon>Dikarya</taxon>
        <taxon>Ascomycota</taxon>
        <taxon>Pezizomycotina</taxon>
        <taxon>Eurotiomycetes</taxon>
        <taxon>Eurotiomycetidae</taxon>
        <taxon>Eurotiales</taxon>
        <taxon>Aspergillaceae</taxon>
        <taxon>Aspergillus</taxon>
        <taxon>Aspergillus subgen. Circumdati</taxon>
    </lineage>
</organism>
<comment type="function">
    <text evidence="4 7">Involved in protein N-glycosylation. Essential for the second step of the dolichol-linked oligosaccharide pathway.</text>
</comment>
<name>A0A319BSR9_ASPVC</name>
<dbReference type="Proteomes" id="UP000248405">
    <property type="component" value="Unassembled WGS sequence"/>
</dbReference>
<evidence type="ECO:0000256" key="2">
    <source>
        <dbReference type="ARBA" id="ARBA00012614"/>
    </source>
</evidence>
<keyword evidence="10" id="KW-1185">Reference proteome</keyword>
<evidence type="ECO:0000313" key="9">
    <source>
        <dbReference type="EMBL" id="PYH74300.1"/>
    </source>
</evidence>
<feature type="domain" description="Glycosyl transferase family 28 C-terminal" evidence="8">
    <location>
        <begin position="108"/>
        <end position="162"/>
    </location>
</feature>
<comment type="catalytic activity">
    <reaction evidence="6">
        <text>an N-acetyl-alpha-D-glucosaminyl-diphospho-di-trans,poly-cis-dolichol + UDP-N-acetyl-alpha-D-glucosamine = an N,N'-diacetylchitobiosyl-diphospho-di-trans,poly-cis-dolichol + UDP + H(+)</text>
        <dbReference type="Rhea" id="RHEA:23380"/>
        <dbReference type="Rhea" id="RHEA-COMP:19507"/>
        <dbReference type="Rhea" id="RHEA-COMP:19510"/>
        <dbReference type="ChEBI" id="CHEBI:15378"/>
        <dbReference type="ChEBI" id="CHEBI:57269"/>
        <dbReference type="ChEBI" id="CHEBI:57705"/>
        <dbReference type="ChEBI" id="CHEBI:58223"/>
        <dbReference type="ChEBI" id="CHEBI:58427"/>
        <dbReference type="EC" id="2.4.1.141"/>
    </reaction>
</comment>
<keyword evidence="7" id="KW-0256">Endoplasmic reticulum</keyword>
<proteinExistence type="inferred from homology"/>
<evidence type="ECO:0000256" key="1">
    <source>
        <dbReference type="ARBA" id="ARBA00011198"/>
    </source>
</evidence>
<evidence type="ECO:0000259" key="8">
    <source>
        <dbReference type="Pfam" id="PF04101"/>
    </source>
</evidence>
<evidence type="ECO:0000256" key="6">
    <source>
        <dbReference type="ARBA" id="ARBA00048184"/>
    </source>
</evidence>
<dbReference type="EMBL" id="KZ821614">
    <property type="protein sequence ID" value="PYH74300.1"/>
    <property type="molecule type" value="Genomic_DNA"/>
</dbReference>
<keyword evidence="7" id="KW-0328">Glycosyltransferase</keyword>
<dbReference type="GO" id="GO:0004577">
    <property type="term" value="F:N-acetylglucosaminyldiphosphodolichol N-acetylglucosaminyltransferase activity"/>
    <property type="evidence" value="ECO:0007669"/>
    <property type="project" value="UniProtKB-EC"/>
</dbReference>
<comment type="subunit">
    <text evidence="1 7">Heterodimer with ALG14 to form a functional enzyme.</text>
</comment>
<reference evidence="9" key="1">
    <citation type="submission" date="2016-12" db="EMBL/GenBank/DDBJ databases">
        <title>The genomes of Aspergillus section Nigri reveals drivers in fungal speciation.</title>
        <authorList>
            <consortium name="DOE Joint Genome Institute"/>
            <person name="Vesth T.C."/>
            <person name="Nybo J."/>
            <person name="Theobald S."/>
            <person name="Brandl J."/>
            <person name="Frisvad J.C."/>
            <person name="Nielsen K.F."/>
            <person name="Lyhne E.K."/>
            <person name="Kogle M.E."/>
            <person name="Kuo A."/>
            <person name="Riley R."/>
            <person name="Clum A."/>
            <person name="Nolan M."/>
            <person name="Lipzen A."/>
            <person name="Salamov A."/>
            <person name="Henrissat B."/>
            <person name="Wiebenga A."/>
            <person name="De Vries R.P."/>
            <person name="Grigoriev I.V."/>
            <person name="Mortensen U.H."/>
            <person name="Andersen M.R."/>
            <person name="Baker S.E."/>
        </authorList>
    </citation>
    <scope>NUCLEOTIDE SEQUENCE [LARGE SCALE GENOMIC DNA]</scope>
    <source>
        <strain evidence="9">CBS 113365</strain>
    </source>
</reference>
<dbReference type="Pfam" id="PF04101">
    <property type="entry name" value="Glyco_tran_28_C"/>
    <property type="match status" value="1"/>
</dbReference>
<evidence type="ECO:0000256" key="3">
    <source>
        <dbReference type="ARBA" id="ARBA00017468"/>
    </source>
</evidence>
<evidence type="ECO:0000256" key="4">
    <source>
        <dbReference type="ARBA" id="ARBA00024804"/>
    </source>
</evidence>
<gene>
    <name evidence="7" type="primary">ALG13</name>
    <name evidence="9" type="ORF">BO88DRAFT_439803</name>
</gene>
<comment type="similarity">
    <text evidence="7">Belongs to the glycosyltransferase 28 family.</text>
</comment>
<dbReference type="InterPro" id="IPR052474">
    <property type="entry name" value="UDP-GlcNAc_transferase"/>
</dbReference>
<dbReference type="EC" id="2.4.1.141" evidence="2 7"/>
<dbReference type="PANTHER" id="PTHR47043:SF1">
    <property type="entry name" value="UDP-N-ACETYLGLUCOSAMINE TRANSFERASE SUBUNIT ALG13"/>
    <property type="match status" value="1"/>
</dbReference>
<dbReference type="AlphaFoldDB" id="A0A319BSR9"/>
<dbReference type="OrthoDB" id="20273at2759"/>
<keyword evidence="7" id="KW-0808">Transferase</keyword>
<evidence type="ECO:0000256" key="5">
    <source>
        <dbReference type="ARBA" id="ARBA00032061"/>
    </source>
</evidence>
<evidence type="ECO:0000256" key="7">
    <source>
        <dbReference type="RuleBase" id="RU362128"/>
    </source>
</evidence>
<dbReference type="GO" id="GO:0006488">
    <property type="term" value="P:dolichol-linked oligosaccharide biosynthetic process"/>
    <property type="evidence" value="ECO:0007669"/>
    <property type="project" value="TreeGrafter"/>
</dbReference>
<accession>A0A319BSR9</accession>
<dbReference type="SUPFAM" id="SSF53756">
    <property type="entry name" value="UDP-Glycosyltransferase/glycogen phosphorylase"/>
    <property type="match status" value="1"/>
</dbReference>
<dbReference type="InterPro" id="IPR007235">
    <property type="entry name" value="Glyco_trans_28_C"/>
</dbReference>
<dbReference type="Gene3D" id="3.40.50.2000">
    <property type="entry name" value="Glycogen Phosphorylase B"/>
    <property type="match status" value="1"/>
</dbReference>
<dbReference type="PANTHER" id="PTHR47043">
    <property type="entry name" value="UDP-N-ACETYLGLUCOSAMINE TRANSFERASE SUBUNIT ALG13"/>
    <property type="match status" value="1"/>
</dbReference>
<evidence type="ECO:0000313" key="10">
    <source>
        <dbReference type="Proteomes" id="UP000248405"/>
    </source>
</evidence>
<sequence length="210" mass="22524">MPSPLQPNATTKVCFVTVGATASFHLLLQSILADQCLLALQKLGFTHLLMQYGKDGQALWDEFQNRCPPDSESRHGLEIAGFDFNQAGLDEEMGLARADPSEDRVGGLIISHAGSGSILGALRLGVPLVVVPNPTLKDNHQEELAQELQKQGYVVASNYWEISSALARAEKLRAQMLAWPPVCGIEAAFGSLSLAPVESTLPGALKAIHL</sequence>
<dbReference type="GO" id="GO:0043541">
    <property type="term" value="C:UDP-N-acetylglucosamine transferase complex"/>
    <property type="evidence" value="ECO:0007669"/>
    <property type="project" value="TreeGrafter"/>
</dbReference>